<gene>
    <name evidence="1" type="ORF">HUN01_13140</name>
</gene>
<dbReference type="RefSeq" id="WP_181931648.1">
    <property type="nucleotide sequence ID" value="NZ_CP054698.1"/>
</dbReference>
<evidence type="ECO:0000313" key="1">
    <source>
        <dbReference type="EMBL" id="QMS88494.1"/>
    </source>
</evidence>
<protein>
    <submittedName>
        <fullName evidence="1">Uncharacterized protein</fullName>
    </submittedName>
</protein>
<sequence length="142" mass="16706">MVNSKYPDESKWMFVRQDNNAPDGEKQDCYYGTLEDCLWRMRVCIADQLNDEAMRELGYTFDEVSRAEIWFEEQKDFWANTEDTSKTRQYVAAMTEKAERILDSLQARVNEKLQRIKTQCLTAGIVSTTNWFIKYNGNDNEG</sequence>
<dbReference type="KEGG" id="ned:HUN01_13140"/>
<reference evidence="2" key="1">
    <citation type="submission" date="2020-06" db="EMBL/GenBank/DDBJ databases">
        <title>Nostoc edaphicum CCNP1411 genome.</title>
        <authorList>
            <person name="Fidor A."/>
            <person name="Grabski M."/>
            <person name="Gawor J."/>
            <person name="Gromadka R."/>
            <person name="Wegrzyn G."/>
            <person name="Mazur-Marzec H."/>
        </authorList>
    </citation>
    <scope>NUCLEOTIDE SEQUENCE [LARGE SCALE GENOMIC DNA]</scope>
    <source>
        <strain evidence="2">CCNP1411</strain>
    </source>
</reference>
<accession>A0A7D7LCL2</accession>
<organism evidence="1 2">
    <name type="scientific">Nostoc edaphicum CCNP1411</name>
    <dbReference type="NCBI Taxonomy" id="1472755"/>
    <lineage>
        <taxon>Bacteria</taxon>
        <taxon>Bacillati</taxon>
        <taxon>Cyanobacteriota</taxon>
        <taxon>Cyanophyceae</taxon>
        <taxon>Nostocales</taxon>
        <taxon>Nostocaceae</taxon>
        <taxon>Nostoc</taxon>
    </lineage>
</organism>
<proteinExistence type="predicted"/>
<name>A0A7D7LCL2_9NOSO</name>
<dbReference type="AlphaFoldDB" id="A0A7D7LCL2"/>
<dbReference type="EMBL" id="CP054698">
    <property type="protein sequence ID" value="QMS88494.1"/>
    <property type="molecule type" value="Genomic_DNA"/>
</dbReference>
<dbReference type="Proteomes" id="UP000514713">
    <property type="component" value="Chromosome"/>
</dbReference>
<evidence type="ECO:0000313" key="2">
    <source>
        <dbReference type="Proteomes" id="UP000514713"/>
    </source>
</evidence>
<keyword evidence="2" id="KW-1185">Reference proteome</keyword>